<dbReference type="STRING" id="1423776.FD04_GL002383"/>
<dbReference type="PATRIC" id="fig|1423776.4.peg.2417"/>
<keyword evidence="3" id="KW-1185">Reference proteome</keyword>
<name>A0A0R1LU93_9LACO</name>
<keyword evidence="1" id="KW-1133">Transmembrane helix</keyword>
<proteinExistence type="predicted"/>
<feature type="transmembrane region" description="Helical" evidence="1">
    <location>
        <begin position="59"/>
        <end position="75"/>
    </location>
</feature>
<accession>A0A0R1LU93</accession>
<gene>
    <name evidence="2" type="ORF">FD04_GL002383</name>
</gene>
<keyword evidence="1" id="KW-0812">Transmembrane</keyword>
<sequence>MSENEIAVQLGRLLRHMKLMIGLQVTADFFMIYTFVKLLMAGGPDVSLLGRYFSQKNGIIIVIFLAIIDLSFTAIRRNDRLAGQHLIAQLDGRLADQTVELVRRFKRYK</sequence>
<dbReference type="OrthoDB" id="2305451at2"/>
<dbReference type="Proteomes" id="UP000051160">
    <property type="component" value="Unassembled WGS sequence"/>
</dbReference>
<protein>
    <submittedName>
        <fullName evidence="2">Uncharacterized protein</fullName>
    </submittedName>
</protein>
<comment type="caution">
    <text evidence="2">The sequence shown here is derived from an EMBL/GenBank/DDBJ whole genome shotgun (WGS) entry which is preliminary data.</text>
</comment>
<dbReference type="AlphaFoldDB" id="A0A0R1LU93"/>
<feature type="transmembrane region" description="Helical" evidence="1">
    <location>
        <begin position="21"/>
        <end position="39"/>
    </location>
</feature>
<dbReference type="EMBL" id="AZEE01000017">
    <property type="protein sequence ID" value="KRK99197.1"/>
    <property type="molecule type" value="Genomic_DNA"/>
</dbReference>
<dbReference type="RefSeq" id="WP_056946610.1">
    <property type="nucleotide sequence ID" value="NZ_AZEE01000017.1"/>
</dbReference>
<keyword evidence="1" id="KW-0472">Membrane</keyword>
<evidence type="ECO:0000313" key="3">
    <source>
        <dbReference type="Proteomes" id="UP000051160"/>
    </source>
</evidence>
<reference evidence="2 3" key="1">
    <citation type="journal article" date="2015" name="Genome Announc.">
        <title>Expanding the biotechnology potential of lactobacilli through comparative genomics of 213 strains and associated genera.</title>
        <authorList>
            <person name="Sun Z."/>
            <person name="Harris H.M."/>
            <person name="McCann A."/>
            <person name="Guo C."/>
            <person name="Argimon S."/>
            <person name="Zhang W."/>
            <person name="Yang X."/>
            <person name="Jeffery I.B."/>
            <person name="Cooney J.C."/>
            <person name="Kagawa T.F."/>
            <person name="Liu W."/>
            <person name="Song Y."/>
            <person name="Salvetti E."/>
            <person name="Wrobel A."/>
            <person name="Rasinkangas P."/>
            <person name="Parkhill J."/>
            <person name="Rea M.C."/>
            <person name="O'Sullivan O."/>
            <person name="Ritari J."/>
            <person name="Douillard F.P."/>
            <person name="Paul Ross R."/>
            <person name="Yang R."/>
            <person name="Briner A.E."/>
            <person name="Felis G.E."/>
            <person name="de Vos W.M."/>
            <person name="Barrangou R."/>
            <person name="Klaenhammer T.R."/>
            <person name="Caufield P.W."/>
            <person name="Cui Y."/>
            <person name="Zhang H."/>
            <person name="O'Toole P.W."/>
        </authorList>
    </citation>
    <scope>NUCLEOTIDE SEQUENCE [LARGE SCALE GENOMIC DNA]</scope>
    <source>
        <strain evidence="2 3">DSM 19909</strain>
    </source>
</reference>
<evidence type="ECO:0000313" key="2">
    <source>
        <dbReference type="EMBL" id="KRK99197.1"/>
    </source>
</evidence>
<organism evidence="2 3">
    <name type="scientific">Secundilactobacillus odoratitofui DSM 19909 = JCM 15043</name>
    <dbReference type="NCBI Taxonomy" id="1423776"/>
    <lineage>
        <taxon>Bacteria</taxon>
        <taxon>Bacillati</taxon>
        <taxon>Bacillota</taxon>
        <taxon>Bacilli</taxon>
        <taxon>Lactobacillales</taxon>
        <taxon>Lactobacillaceae</taxon>
        <taxon>Secundilactobacillus</taxon>
    </lineage>
</organism>
<evidence type="ECO:0000256" key="1">
    <source>
        <dbReference type="SAM" id="Phobius"/>
    </source>
</evidence>